<evidence type="ECO:0008006" key="4">
    <source>
        <dbReference type="Google" id="ProtNLM"/>
    </source>
</evidence>
<dbReference type="RefSeq" id="WP_123269664.1">
    <property type="nucleotide sequence ID" value="NZ_RJJQ01000001.1"/>
</dbReference>
<feature type="transmembrane region" description="Helical" evidence="1">
    <location>
        <begin position="6"/>
        <end position="22"/>
    </location>
</feature>
<proteinExistence type="predicted"/>
<accession>A0A3M9MKL9</accession>
<dbReference type="EMBL" id="RJJQ01000001">
    <property type="protein sequence ID" value="RNI25433.1"/>
    <property type="molecule type" value="Genomic_DNA"/>
</dbReference>
<dbReference type="AlphaFoldDB" id="A0A3M9MKL9"/>
<sequence length="172" mass="18337">MNTAIIVLEVLLVIGLILARQLRTQRIKDNLLKMPAILAVIGLVEASRFAGNHSVTTGQVAGVVAGLVVAAAVAWPRAHSMKVWRDADGTWLRKGNLRTMGWWAVAIVGHIATAWAGPVVFGETSHGFGGFDSATMLVYLGVSLGAQGLFLEQRLRRTFPGQRTGGPAVLSK</sequence>
<feature type="transmembrane region" description="Helical" evidence="1">
    <location>
        <begin position="101"/>
        <end position="121"/>
    </location>
</feature>
<keyword evidence="1" id="KW-0472">Membrane</keyword>
<gene>
    <name evidence="2" type="ORF">EFY87_02090</name>
</gene>
<comment type="caution">
    <text evidence="2">The sequence shown here is derived from an EMBL/GenBank/DDBJ whole genome shotgun (WGS) entry which is preliminary data.</text>
</comment>
<keyword evidence="3" id="KW-1185">Reference proteome</keyword>
<evidence type="ECO:0000313" key="2">
    <source>
        <dbReference type="EMBL" id="RNI25433.1"/>
    </source>
</evidence>
<organism evidence="2 3">
    <name type="scientific">Flexivirga caeni</name>
    <dbReference type="NCBI Taxonomy" id="2294115"/>
    <lineage>
        <taxon>Bacteria</taxon>
        <taxon>Bacillati</taxon>
        <taxon>Actinomycetota</taxon>
        <taxon>Actinomycetes</taxon>
        <taxon>Micrococcales</taxon>
        <taxon>Dermacoccaceae</taxon>
        <taxon>Flexivirga</taxon>
    </lineage>
</organism>
<keyword evidence="1" id="KW-1133">Transmembrane helix</keyword>
<dbReference type="OrthoDB" id="4773689at2"/>
<keyword evidence="1" id="KW-0812">Transmembrane</keyword>
<feature type="transmembrane region" description="Helical" evidence="1">
    <location>
        <begin position="133"/>
        <end position="151"/>
    </location>
</feature>
<reference evidence="2 3" key="1">
    <citation type="submission" date="2018-11" db="EMBL/GenBank/DDBJ databases">
        <title>Draft genome of Simplicispira Flexivirga sp. BO-16.</title>
        <authorList>
            <person name="Im W.T."/>
        </authorList>
    </citation>
    <scope>NUCLEOTIDE SEQUENCE [LARGE SCALE GENOMIC DNA]</scope>
    <source>
        <strain evidence="2 3">BO-16</strain>
    </source>
</reference>
<protein>
    <recommendedName>
        <fullName evidence="4">DUF1453 family protein</fullName>
    </recommendedName>
</protein>
<evidence type="ECO:0000256" key="1">
    <source>
        <dbReference type="SAM" id="Phobius"/>
    </source>
</evidence>
<dbReference type="Proteomes" id="UP000271678">
    <property type="component" value="Unassembled WGS sequence"/>
</dbReference>
<feature type="transmembrane region" description="Helical" evidence="1">
    <location>
        <begin position="57"/>
        <end position="75"/>
    </location>
</feature>
<evidence type="ECO:0000313" key="3">
    <source>
        <dbReference type="Proteomes" id="UP000271678"/>
    </source>
</evidence>
<name>A0A3M9MKL9_9MICO</name>